<dbReference type="PATRIC" id="fig|1938.3.peg.6308"/>
<dbReference type="GO" id="GO:0008616">
    <property type="term" value="P:tRNA queuosine(34) biosynthetic process"/>
    <property type="evidence" value="ECO:0007669"/>
    <property type="project" value="UniProtKB-UniRule"/>
</dbReference>
<evidence type="ECO:0000313" key="12">
    <source>
        <dbReference type="Proteomes" id="UP000037432"/>
    </source>
</evidence>
<evidence type="ECO:0000256" key="10">
    <source>
        <dbReference type="HAMAP-Rule" id="MF_01633"/>
    </source>
</evidence>
<feature type="binding site" evidence="10">
    <location>
        <position position="188"/>
    </location>
    <ligand>
        <name>Zn(2+)</name>
        <dbReference type="ChEBI" id="CHEBI:29105"/>
    </ligand>
</feature>
<keyword evidence="5 10" id="KW-0862">Zinc</keyword>
<evidence type="ECO:0000256" key="1">
    <source>
        <dbReference type="ARBA" id="ARBA00005061"/>
    </source>
</evidence>
<dbReference type="UniPathway" id="UPA00391"/>
<keyword evidence="4 10" id="KW-0547">Nucleotide-binding</keyword>
<dbReference type="AlphaFoldDB" id="A0A0J7Z793"/>
<evidence type="ECO:0000256" key="6">
    <source>
        <dbReference type="ARBA" id="ARBA00022840"/>
    </source>
</evidence>
<evidence type="ECO:0000256" key="3">
    <source>
        <dbReference type="ARBA" id="ARBA00022723"/>
    </source>
</evidence>
<keyword evidence="2 10" id="KW-0436">Ligase</keyword>
<dbReference type="RefSeq" id="WP_048584117.1">
    <property type="nucleotide sequence ID" value="NZ_LFNT01000037.1"/>
</dbReference>
<dbReference type="PANTHER" id="PTHR42914">
    <property type="entry name" value="7-CYANO-7-DEAZAGUANINE SYNTHASE"/>
    <property type="match status" value="1"/>
</dbReference>
<gene>
    <name evidence="10" type="primary">queC</name>
    <name evidence="11" type="ORF">ACM01_27805</name>
</gene>
<feature type="binding site" evidence="10">
    <location>
        <begin position="8"/>
        <end position="18"/>
    </location>
    <ligand>
        <name>ATP</name>
        <dbReference type="ChEBI" id="CHEBI:30616"/>
    </ligand>
</feature>
<dbReference type="Gene3D" id="3.40.50.620">
    <property type="entry name" value="HUPs"/>
    <property type="match status" value="1"/>
</dbReference>
<dbReference type="Proteomes" id="UP000037432">
    <property type="component" value="Unassembled WGS sequence"/>
</dbReference>
<dbReference type="GO" id="GO:0005524">
    <property type="term" value="F:ATP binding"/>
    <property type="evidence" value="ECO:0007669"/>
    <property type="project" value="UniProtKB-UniRule"/>
</dbReference>
<comment type="pathway">
    <text evidence="1 10">Purine metabolism; 7-cyano-7-deazaguanine biosynthesis.</text>
</comment>
<reference evidence="11 12" key="1">
    <citation type="submission" date="2015-06" db="EMBL/GenBank/DDBJ databases">
        <authorList>
            <person name="Ju K.-S."/>
            <person name="Doroghazi J.R."/>
            <person name="Metcalf W.W."/>
        </authorList>
    </citation>
    <scope>NUCLEOTIDE SEQUENCE [LARGE SCALE GENOMIC DNA]</scope>
    <source>
        <strain evidence="11 12">NRRL 3414</strain>
    </source>
</reference>
<comment type="caution">
    <text evidence="11">The sequence shown here is derived from an EMBL/GenBank/DDBJ whole genome shotgun (WGS) entry which is preliminary data.</text>
</comment>
<dbReference type="PANTHER" id="PTHR42914:SF1">
    <property type="entry name" value="7-CYANO-7-DEAZAGUANINE SYNTHASE"/>
    <property type="match status" value="1"/>
</dbReference>
<accession>A0A0J7Z793</accession>
<protein>
    <recommendedName>
        <fullName evidence="8 10">7-cyano-7-deazaguanine synthase</fullName>
        <ecNumber evidence="8 10">6.3.4.20</ecNumber>
    </recommendedName>
    <alternativeName>
        <fullName evidence="10">7-cyano-7-carbaguanine synthase</fullName>
    </alternativeName>
    <alternativeName>
        <fullName evidence="10">PreQ(0) synthase</fullName>
    </alternativeName>
    <alternativeName>
        <fullName evidence="10">Queuosine biosynthesis protein QueC</fullName>
    </alternativeName>
</protein>
<dbReference type="GO" id="GO:0008270">
    <property type="term" value="F:zinc ion binding"/>
    <property type="evidence" value="ECO:0007669"/>
    <property type="project" value="UniProtKB-UniRule"/>
</dbReference>
<evidence type="ECO:0000256" key="7">
    <source>
        <dbReference type="ARBA" id="ARBA00037993"/>
    </source>
</evidence>
<dbReference type="CDD" id="cd01995">
    <property type="entry name" value="QueC-like"/>
    <property type="match status" value="1"/>
</dbReference>
<keyword evidence="6 10" id="KW-0067">ATP-binding</keyword>
<dbReference type="HAMAP" id="MF_01633">
    <property type="entry name" value="QueC"/>
    <property type="match status" value="1"/>
</dbReference>
<dbReference type="PIRSF" id="PIRSF006293">
    <property type="entry name" value="ExsB"/>
    <property type="match status" value="1"/>
</dbReference>
<evidence type="ECO:0000313" key="11">
    <source>
        <dbReference type="EMBL" id="KMS71382.1"/>
    </source>
</evidence>
<evidence type="ECO:0000256" key="2">
    <source>
        <dbReference type="ARBA" id="ARBA00022598"/>
    </source>
</evidence>
<dbReference type="InterPro" id="IPR018317">
    <property type="entry name" value="QueC"/>
</dbReference>
<dbReference type="OrthoDB" id="9789567at2"/>
<dbReference type="EMBL" id="LFNT01000037">
    <property type="protein sequence ID" value="KMS71382.1"/>
    <property type="molecule type" value="Genomic_DNA"/>
</dbReference>
<keyword evidence="3 10" id="KW-0479">Metal-binding</keyword>
<comment type="similarity">
    <text evidence="7 10">Belongs to the QueC family.</text>
</comment>
<evidence type="ECO:0000256" key="8">
    <source>
        <dbReference type="ARBA" id="ARBA00039149"/>
    </source>
</evidence>
<feature type="binding site" evidence="10">
    <location>
        <position position="199"/>
    </location>
    <ligand>
        <name>Zn(2+)</name>
        <dbReference type="ChEBI" id="CHEBI:29105"/>
    </ligand>
</feature>
<proteinExistence type="inferred from homology"/>
<keyword evidence="10" id="KW-0671">Queuosine biosynthesis</keyword>
<evidence type="ECO:0000256" key="9">
    <source>
        <dbReference type="ARBA" id="ARBA00047890"/>
    </source>
</evidence>
<organism evidence="11 12">
    <name type="scientific">Streptomyces viridochromogenes</name>
    <dbReference type="NCBI Taxonomy" id="1938"/>
    <lineage>
        <taxon>Bacteria</taxon>
        <taxon>Bacillati</taxon>
        <taxon>Actinomycetota</taxon>
        <taxon>Actinomycetes</taxon>
        <taxon>Kitasatosporales</taxon>
        <taxon>Streptomycetaceae</taxon>
        <taxon>Streptomyces</taxon>
    </lineage>
</organism>
<comment type="catalytic activity">
    <reaction evidence="9 10">
        <text>7-carboxy-7-carbaguanine + NH4(+) + 2 ATP = 7-cyano-7-carbaguanine + 2 AMP + 2 diphosphate + 2 H(+)</text>
        <dbReference type="Rhea" id="RHEA:27982"/>
        <dbReference type="ChEBI" id="CHEBI:15378"/>
        <dbReference type="ChEBI" id="CHEBI:28938"/>
        <dbReference type="ChEBI" id="CHEBI:30616"/>
        <dbReference type="ChEBI" id="CHEBI:33019"/>
        <dbReference type="ChEBI" id="CHEBI:45075"/>
        <dbReference type="ChEBI" id="CHEBI:61036"/>
        <dbReference type="ChEBI" id="CHEBI:456215"/>
        <dbReference type="EC" id="6.3.4.20"/>
    </reaction>
</comment>
<feature type="binding site" evidence="10">
    <location>
        <position position="202"/>
    </location>
    <ligand>
        <name>Zn(2+)</name>
        <dbReference type="ChEBI" id="CHEBI:29105"/>
    </ligand>
</feature>
<feature type="binding site" evidence="10">
    <location>
        <position position="196"/>
    </location>
    <ligand>
        <name>Zn(2+)</name>
        <dbReference type="ChEBI" id="CHEBI:29105"/>
    </ligand>
</feature>
<dbReference type="EC" id="6.3.4.20" evidence="8 10"/>
<evidence type="ECO:0000256" key="5">
    <source>
        <dbReference type="ARBA" id="ARBA00022833"/>
    </source>
</evidence>
<dbReference type="Pfam" id="PF06508">
    <property type="entry name" value="QueC"/>
    <property type="match status" value="1"/>
</dbReference>
<evidence type="ECO:0000256" key="4">
    <source>
        <dbReference type="ARBA" id="ARBA00022741"/>
    </source>
</evidence>
<sequence>MARIVAIVSGGLDSVVLAHELVDQGNDLLMLSIDYGQRHRKEHEFAQRTADRLSADYEVVDLRNIATMLPGYSLTDSRVDVPDQHYTAPGSVNVVPNRNVILLSVAFGRAAAEKADKVAIGTVAGDDATAPDCSRAFIDAFNTMERVATAGYAPEGLEVVAPFIDMPKHEVINLGERLGVPWQETWSCFNNYDLQCGLCAACQDRQLAFQKSDVSDPTQYRSS</sequence>
<dbReference type="GO" id="GO:0016879">
    <property type="term" value="F:ligase activity, forming carbon-nitrogen bonds"/>
    <property type="evidence" value="ECO:0007669"/>
    <property type="project" value="UniProtKB-UniRule"/>
</dbReference>
<name>A0A0J7Z793_STRVR</name>
<comment type="function">
    <text evidence="10">Catalyzes the ATP-dependent conversion of 7-carboxy-7-deazaguanine (CDG) to 7-cyano-7-deazaguanine (preQ(0)).</text>
</comment>
<dbReference type="SUPFAM" id="SSF52402">
    <property type="entry name" value="Adenine nucleotide alpha hydrolases-like"/>
    <property type="match status" value="1"/>
</dbReference>
<dbReference type="InterPro" id="IPR014729">
    <property type="entry name" value="Rossmann-like_a/b/a_fold"/>
</dbReference>
<comment type="cofactor">
    <cofactor evidence="10">
        <name>Zn(2+)</name>
        <dbReference type="ChEBI" id="CHEBI:29105"/>
    </cofactor>
    <text evidence="10">Binds 1 zinc ion per subunit.</text>
</comment>